<comment type="caution">
    <text evidence="2">The sequence shown here is derived from an EMBL/GenBank/DDBJ whole genome shotgun (WGS) entry which is preliminary data.</text>
</comment>
<proteinExistence type="predicted"/>
<dbReference type="EMBL" id="BPPX01000023">
    <property type="protein sequence ID" value="GJC86756.1"/>
    <property type="molecule type" value="Genomic_DNA"/>
</dbReference>
<gene>
    <name evidence="2" type="ORF">ColLi_09594</name>
</gene>
<dbReference type="AlphaFoldDB" id="A0AA37LWG5"/>
<name>A0AA37LWG5_9PEZI</name>
<organism evidence="2 3">
    <name type="scientific">Colletotrichum liriopes</name>
    <dbReference type="NCBI Taxonomy" id="708192"/>
    <lineage>
        <taxon>Eukaryota</taxon>
        <taxon>Fungi</taxon>
        <taxon>Dikarya</taxon>
        <taxon>Ascomycota</taxon>
        <taxon>Pezizomycotina</taxon>
        <taxon>Sordariomycetes</taxon>
        <taxon>Hypocreomycetidae</taxon>
        <taxon>Glomerellales</taxon>
        <taxon>Glomerellaceae</taxon>
        <taxon>Colletotrichum</taxon>
        <taxon>Colletotrichum spaethianum species complex</taxon>
    </lineage>
</organism>
<reference evidence="2 3" key="1">
    <citation type="submission" date="2021-07" db="EMBL/GenBank/DDBJ databases">
        <title>Genome data of Colletotrichum spaethianum.</title>
        <authorList>
            <person name="Utami Y.D."/>
            <person name="Hiruma K."/>
        </authorList>
    </citation>
    <scope>NUCLEOTIDE SEQUENCE [LARGE SCALE GENOMIC DNA]</scope>
    <source>
        <strain evidence="2 3">MAFF 242679</strain>
    </source>
</reference>
<dbReference type="Proteomes" id="UP001055172">
    <property type="component" value="Unassembled WGS sequence"/>
</dbReference>
<protein>
    <submittedName>
        <fullName evidence="2">Uncharacterized protein</fullName>
    </submittedName>
</protein>
<feature type="compositionally biased region" description="Low complexity" evidence="1">
    <location>
        <begin position="1"/>
        <end position="23"/>
    </location>
</feature>
<evidence type="ECO:0000256" key="1">
    <source>
        <dbReference type="SAM" id="MobiDB-lite"/>
    </source>
</evidence>
<accession>A0AA37LWG5</accession>
<feature type="region of interest" description="Disordered" evidence="1">
    <location>
        <begin position="39"/>
        <end position="69"/>
    </location>
</feature>
<sequence length="69" mass="7520">MSQLRQPSTRRQQQQQPAEPASAIEGELDTARLLALSVSTEGPCSGCGDARRRYGCDTQGYRPDGLEKP</sequence>
<evidence type="ECO:0000313" key="3">
    <source>
        <dbReference type="Proteomes" id="UP001055172"/>
    </source>
</evidence>
<keyword evidence="3" id="KW-1185">Reference proteome</keyword>
<evidence type="ECO:0000313" key="2">
    <source>
        <dbReference type="EMBL" id="GJC86756.1"/>
    </source>
</evidence>
<feature type="region of interest" description="Disordered" evidence="1">
    <location>
        <begin position="1"/>
        <end position="27"/>
    </location>
</feature>